<dbReference type="SUPFAM" id="SSF53756">
    <property type="entry name" value="UDP-Glycosyltransferase/glycogen phosphorylase"/>
    <property type="match status" value="1"/>
</dbReference>
<gene>
    <name evidence="2" type="ORF">GCM10011506_16380</name>
</gene>
<accession>A0ABQ1LXR8</accession>
<dbReference type="InterPro" id="IPR001296">
    <property type="entry name" value="Glyco_trans_1"/>
</dbReference>
<keyword evidence="3" id="KW-1185">Reference proteome</keyword>
<protein>
    <recommendedName>
        <fullName evidence="1">Glycosyl transferase family 1 domain-containing protein</fullName>
    </recommendedName>
</protein>
<dbReference type="Proteomes" id="UP000636010">
    <property type="component" value="Unassembled WGS sequence"/>
</dbReference>
<name>A0ABQ1LXR8_9BACT</name>
<feature type="domain" description="Glycosyl transferase family 1" evidence="1">
    <location>
        <begin position="196"/>
        <end position="314"/>
    </location>
</feature>
<evidence type="ECO:0000313" key="2">
    <source>
        <dbReference type="EMBL" id="GGC31645.1"/>
    </source>
</evidence>
<dbReference type="Gene3D" id="3.40.50.2000">
    <property type="entry name" value="Glycogen Phosphorylase B"/>
    <property type="match status" value="1"/>
</dbReference>
<comment type="caution">
    <text evidence="2">The sequence shown here is derived from an EMBL/GenBank/DDBJ whole genome shotgun (WGS) entry which is preliminary data.</text>
</comment>
<dbReference type="Pfam" id="PF00534">
    <property type="entry name" value="Glycos_transf_1"/>
    <property type="match status" value="1"/>
</dbReference>
<dbReference type="RefSeq" id="WP_188462171.1">
    <property type="nucleotide sequence ID" value="NZ_BAABHU010000004.1"/>
</dbReference>
<reference evidence="3" key="1">
    <citation type="journal article" date="2019" name="Int. J. Syst. Evol. Microbiol.">
        <title>The Global Catalogue of Microorganisms (GCM) 10K type strain sequencing project: providing services to taxonomists for standard genome sequencing and annotation.</title>
        <authorList>
            <consortium name="The Broad Institute Genomics Platform"/>
            <consortium name="The Broad Institute Genome Sequencing Center for Infectious Disease"/>
            <person name="Wu L."/>
            <person name="Ma J."/>
        </authorList>
    </citation>
    <scope>NUCLEOTIDE SEQUENCE [LARGE SCALE GENOMIC DNA]</scope>
    <source>
        <strain evidence="3">CGMCC 1.10832</strain>
    </source>
</reference>
<evidence type="ECO:0000313" key="3">
    <source>
        <dbReference type="Proteomes" id="UP000636010"/>
    </source>
</evidence>
<evidence type="ECO:0000259" key="1">
    <source>
        <dbReference type="Pfam" id="PF00534"/>
    </source>
</evidence>
<sequence length="377" mass="43865">MDTKIKILIASVLKPVDDVRAYQKIGRSLAQTNKYDVNIIGFNSKMINKAENISFHPIFNFKRNSISRIKASWKYYKAYIKVKPKLIIVSSPELLIVNYIIRILFGTKILYDVQENYRLNLKYSHAYSSKIKPILSLGIKSIEWMSRYFVSGYLLAEEVYVRQLPFLKNRPYEFIFNKTAITSVQHINEPLNFPVKSKISFIYSGTIGKEYGTLEAIKFCQNLYKTNSKVSLTIIGYSADYKYLKKITESIKLTPYISLKGGERPVPNEEILKELLIADIAIMPYEINENTAGRIPTKFYECLALHKPMLIPNHVMWLNMLEKYPAAIGVDFEDINMKKFEAELSQKWFYKTLPGKEIQWSDEENKLIPFVKKHTLK</sequence>
<organism evidence="2 3">
    <name type="scientific">Marivirga lumbricoides</name>
    <dbReference type="NCBI Taxonomy" id="1046115"/>
    <lineage>
        <taxon>Bacteria</taxon>
        <taxon>Pseudomonadati</taxon>
        <taxon>Bacteroidota</taxon>
        <taxon>Cytophagia</taxon>
        <taxon>Cytophagales</taxon>
        <taxon>Marivirgaceae</taxon>
        <taxon>Marivirga</taxon>
    </lineage>
</organism>
<dbReference type="EMBL" id="BMEC01000004">
    <property type="protein sequence ID" value="GGC31645.1"/>
    <property type="molecule type" value="Genomic_DNA"/>
</dbReference>
<proteinExistence type="predicted"/>